<dbReference type="OrthoDB" id="2386345at2759"/>
<dbReference type="EMBL" id="JAAAHW010003235">
    <property type="protein sequence ID" value="KAF9986366.1"/>
    <property type="molecule type" value="Genomic_DNA"/>
</dbReference>
<evidence type="ECO:0000313" key="1">
    <source>
        <dbReference type="EMBL" id="KAF9986366.1"/>
    </source>
</evidence>
<dbReference type="Proteomes" id="UP000749646">
    <property type="component" value="Unassembled WGS sequence"/>
</dbReference>
<name>A0A9P6MAT8_9FUNG</name>
<dbReference type="AlphaFoldDB" id="A0A9P6MAT8"/>
<comment type="caution">
    <text evidence="1">The sequence shown here is derived from an EMBL/GenBank/DDBJ whole genome shotgun (WGS) entry which is preliminary data.</text>
</comment>
<sequence length="127" mass="14546">MLPGQGELTSMEFPCMKEIQILSSPKPEPPAVLELMRRSPNLRGVFFDISNGYVDERFVSDFMRLVTVRTWPDLERLSLETFETTDAELSNAIGGMRRIMRTKFYEIVTVSLSESQGVEHGMLQRLD</sequence>
<gene>
    <name evidence="1" type="ORF">BGZ65_007873</name>
</gene>
<organism evidence="1 2">
    <name type="scientific">Modicella reniformis</name>
    <dbReference type="NCBI Taxonomy" id="1440133"/>
    <lineage>
        <taxon>Eukaryota</taxon>
        <taxon>Fungi</taxon>
        <taxon>Fungi incertae sedis</taxon>
        <taxon>Mucoromycota</taxon>
        <taxon>Mortierellomycotina</taxon>
        <taxon>Mortierellomycetes</taxon>
        <taxon>Mortierellales</taxon>
        <taxon>Mortierellaceae</taxon>
        <taxon>Modicella</taxon>
    </lineage>
</organism>
<evidence type="ECO:0000313" key="2">
    <source>
        <dbReference type="Proteomes" id="UP000749646"/>
    </source>
</evidence>
<proteinExistence type="predicted"/>
<accession>A0A9P6MAT8</accession>
<reference evidence="1" key="1">
    <citation type="journal article" date="2020" name="Fungal Divers.">
        <title>Resolving the Mortierellaceae phylogeny through synthesis of multi-gene phylogenetics and phylogenomics.</title>
        <authorList>
            <person name="Vandepol N."/>
            <person name="Liber J."/>
            <person name="Desiro A."/>
            <person name="Na H."/>
            <person name="Kennedy M."/>
            <person name="Barry K."/>
            <person name="Grigoriev I.V."/>
            <person name="Miller A.N."/>
            <person name="O'Donnell K."/>
            <person name="Stajich J.E."/>
            <person name="Bonito G."/>
        </authorList>
    </citation>
    <scope>NUCLEOTIDE SEQUENCE</scope>
    <source>
        <strain evidence="1">MES-2147</strain>
    </source>
</reference>
<protein>
    <submittedName>
        <fullName evidence="1">Uncharacterized protein</fullName>
    </submittedName>
</protein>
<keyword evidence="2" id="KW-1185">Reference proteome</keyword>